<feature type="domain" description="SnoaL-like" evidence="1">
    <location>
        <begin position="17"/>
        <end position="152"/>
    </location>
</feature>
<dbReference type="Proteomes" id="UP000377595">
    <property type="component" value="Unassembled WGS sequence"/>
</dbReference>
<evidence type="ECO:0000259" key="1">
    <source>
        <dbReference type="Pfam" id="PF13577"/>
    </source>
</evidence>
<accession>A0A5M3XD60</accession>
<sequence>MPPTVAPSRAANYSAEALAARAEITDRIHLYAHCVDRRRWEMLDQVFHDDATWWVSSIGSEKGWREAMESSRTLFAAALDVTHHQVGNILISLDGEAAVSEALCTAYHRVRADAPLGGMFGGTGCAYDLVAGGRYLDRWERRHGEWKLARRRVHSEWRHQQPAADGILSTYPPGARGAYDDTDQSTPVILRYRAAQTSTPE</sequence>
<dbReference type="EMBL" id="BLAF01000012">
    <property type="protein sequence ID" value="GES19537.1"/>
    <property type="molecule type" value="Genomic_DNA"/>
</dbReference>
<reference evidence="2 3" key="1">
    <citation type="submission" date="2019-10" db="EMBL/GenBank/DDBJ databases">
        <title>Whole genome shotgun sequence of Acrocarpospora pleiomorpha NBRC 16267.</title>
        <authorList>
            <person name="Ichikawa N."/>
            <person name="Kimura A."/>
            <person name="Kitahashi Y."/>
            <person name="Komaki H."/>
            <person name="Oguchi A."/>
        </authorList>
    </citation>
    <scope>NUCLEOTIDE SEQUENCE [LARGE SCALE GENOMIC DNA]</scope>
    <source>
        <strain evidence="2 3">NBRC 16267</strain>
    </source>
</reference>
<dbReference type="Gene3D" id="3.10.450.50">
    <property type="match status" value="1"/>
</dbReference>
<gene>
    <name evidence="2" type="ORF">Aple_024330</name>
</gene>
<dbReference type="SUPFAM" id="SSF54427">
    <property type="entry name" value="NTF2-like"/>
    <property type="match status" value="1"/>
</dbReference>
<dbReference type="Pfam" id="PF13577">
    <property type="entry name" value="SnoaL_4"/>
    <property type="match status" value="1"/>
</dbReference>
<dbReference type="InterPro" id="IPR037401">
    <property type="entry name" value="SnoaL-like"/>
</dbReference>
<evidence type="ECO:0000313" key="2">
    <source>
        <dbReference type="EMBL" id="GES19537.1"/>
    </source>
</evidence>
<dbReference type="InterPro" id="IPR032710">
    <property type="entry name" value="NTF2-like_dom_sf"/>
</dbReference>
<organism evidence="2 3">
    <name type="scientific">Acrocarpospora pleiomorpha</name>
    <dbReference type="NCBI Taxonomy" id="90975"/>
    <lineage>
        <taxon>Bacteria</taxon>
        <taxon>Bacillati</taxon>
        <taxon>Actinomycetota</taxon>
        <taxon>Actinomycetes</taxon>
        <taxon>Streptosporangiales</taxon>
        <taxon>Streptosporangiaceae</taxon>
        <taxon>Acrocarpospora</taxon>
    </lineage>
</organism>
<dbReference type="RefSeq" id="WP_170321418.1">
    <property type="nucleotide sequence ID" value="NZ_BAAAHM010000022.1"/>
</dbReference>
<name>A0A5M3XD60_9ACTN</name>
<proteinExistence type="predicted"/>
<protein>
    <recommendedName>
        <fullName evidence="1">SnoaL-like domain-containing protein</fullName>
    </recommendedName>
</protein>
<evidence type="ECO:0000313" key="3">
    <source>
        <dbReference type="Proteomes" id="UP000377595"/>
    </source>
</evidence>
<dbReference type="AlphaFoldDB" id="A0A5M3XD60"/>
<keyword evidence="3" id="KW-1185">Reference proteome</keyword>
<comment type="caution">
    <text evidence="2">The sequence shown here is derived from an EMBL/GenBank/DDBJ whole genome shotgun (WGS) entry which is preliminary data.</text>
</comment>